<evidence type="ECO:0000313" key="4">
    <source>
        <dbReference type="Proteomes" id="UP000194127"/>
    </source>
</evidence>
<protein>
    <submittedName>
        <fullName evidence="3">Uncharacterized protein</fullName>
    </submittedName>
</protein>
<dbReference type="EMBL" id="KZ110598">
    <property type="protein sequence ID" value="OSX61717.1"/>
    <property type="molecule type" value="Genomic_DNA"/>
</dbReference>
<accession>A0A1X6MZD6</accession>
<evidence type="ECO:0000313" key="3">
    <source>
        <dbReference type="EMBL" id="OSX61717.1"/>
    </source>
</evidence>
<keyword evidence="2" id="KW-0812">Transmembrane</keyword>
<evidence type="ECO:0000256" key="2">
    <source>
        <dbReference type="SAM" id="Phobius"/>
    </source>
</evidence>
<keyword evidence="2" id="KW-1133">Transmembrane helix</keyword>
<organism evidence="3 4">
    <name type="scientific">Postia placenta MAD-698-R-SB12</name>
    <dbReference type="NCBI Taxonomy" id="670580"/>
    <lineage>
        <taxon>Eukaryota</taxon>
        <taxon>Fungi</taxon>
        <taxon>Dikarya</taxon>
        <taxon>Basidiomycota</taxon>
        <taxon>Agaricomycotina</taxon>
        <taxon>Agaricomycetes</taxon>
        <taxon>Polyporales</taxon>
        <taxon>Adustoporiaceae</taxon>
        <taxon>Rhodonia</taxon>
    </lineage>
</organism>
<dbReference type="Proteomes" id="UP000194127">
    <property type="component" value="Unassembled WGS sequence"/>
</dbReference>
<feature type="transmembrane region" description="Helical" evidence="2">
    <location>
        <begin position="57"/>
        <end position="76"/>
    </location>
</feature>
<keyword evidence="2" id="KW-0472">Membrane</keyword>
<keyword evidence="4" id="KW-1185">Reference proteome</keyword>
<name>A0A1X6MZD6_9APHY</name>
<reference evidence="3 4" key="1">
    <citation type="submission" date="2017-04" db="EMBL/GenBank/DDBJ databases">
        <title>Genome Sequence of the Model Brown-Rot Fungus Postia placenta SB12.</title>
        <authorList>
            <consortium name="DOE Joint Genome Institute"/>
            <person name="Gaskell J."/>
            <person name="Kersten P."/>
            <person name="Larrondo L.F."/>
            <person name="Canessa P."/>
            <person name="Martinez D."/>
            <person name="Hibbett D."/>
            <person name="Schmoll M."/>
            <person name="Kubicek C.P."/>
            <person name="Martinez A.T."/>
            <person name="Yadav J."/>
            <person name="Master E."/>
            <person name="Magnuson J.K."/>
            <person name="James T."/>
            <person name="Yaver D."/>
            <person name="Berka R."/>
            <person name="Labutti K."/>
            <person name="Lipzen A."/>
            <person name="Aerts A."/>
            <person name="Barry K."/>
            <person name="Henrissat B."/>
            <person name="Blanchette R."/>
            <person name="Grigoriev I."/>
            <person name="Cullen D."/>
        </authorList>
    </citation>
    <scope>NUCLEOTIDE SEQUENCE [LARGE SCALE GENOMIC DNA]</scope>
    <source>
        <strain evidence="3 4">MAD-698-R-SB12</strain>
    </source>
</reference>
<gene>
    <name evidence="3" type="ORF">POSPLADRAFT_1144669</name>
</gene>
<proteinExistence type="predicted"/>
<sequence length="210" mass="23413">MVDALDLLPGSGRHHHDWEALPDEPGSGDSAVKPTAQKNDAKEKKGHYVLRSWWQRAPFAGGQLFLGIALAALILGSRSRIVRRLYILPPASPSPSTSQTAGRAPILSAAPSDNGRIVLQGVDHWRTQGKVFPKTECTLERGKDESELMLWINNVRGHHWFGMQDATINGKKLPVWQSREEIFKAWYGEEKGKKMSVEERWKSGPVLKSS</sequence>
<dbReference type="OrthoDB" id="2607755at2759"/>
<feature type="region of interest" description="Disordered" evidence="1">
    <location>
        <begin position="1"/>
        <end position="43"/>
    </location>
</feature>
<dbReference type="AlphaFoldDB" id="A0A1X6MZD6"/>
<evidence type="ECO:0000256" key="1">
    <source>
        <dbReference type="SAM" id="MobiDB-lite"/>
    </source>
</evidence>
<dbReference type="RefSeq" id="XP_024338511.1">
    <property type="nucleotide sequence ID" value="XM_024485723.1"/>
</dbReference>
<dbReference type="GeneID" id="36330672"/>